<proteinExistence type="inferred from homology"/>
<dbReference type="AlphaFoldDB" id="A0A7R9LBV9"/>
<evidence type="ECO:0000313" key="2">
    <source>
        <dbReference type="EMBL" id="CAD7638694.1"/>
    </source>
</evidence>
<protein>
    <recommendedName>
        <fullName evidence="4">Coiled-coil domain-containing protein 130</fullName>
    </recommendedName>
</protein>
<dbReference type="PANTHER" id="PTHR12111">
    <property type="entry name" value="SPLICING FACTOR YJU2"/>
    <property type="match status" value="1"/>
</dbReference>
<dbReference type="InterPro" id="IPR007590">
    <property type="entry name" value="Saf4/Yju2"/>
</dbReference>
<name>A0A7R9LBV9_9ACAR</name>
<sequence>MIGGLTCGRFRSINKYRGSHPLRDRARKLHEGILIIRFEMPYNIWCDGCNNHIGMSVRFNAQKSKTGMYYTTPIHKFRMKCHLCDNHFEMQTDPKNFDYVILSGARRQELRWDPKDNEQVVPEEREVSKKLATDSIHTIDNEQVVPEEREVSKKLATDSMFKLEHEVEDKAKAKSVAPVIQELEVFQKRWKDDYSHNRAIRQTFRTKKKELKVISDSDRSLLKKSSLPLSMKLFPESKDDSKLAQLIKLESTQS</sequence>
<dbReference type="EMBL" id="OC875782">
    <property type="protein sequence ID" value="CAD7638694.1"/>
    <property type="molecule type" value="Genomic_DNA"/>
</dbReference>
<keyword evidence="3" id="KW-1185">Reference proteome</keyword>
<accession>A0A7R9LBV9</accession>
<dbReference type="Proteomes" id="UP000759131">
    <property type="component" value="Unassembled WGS sequence"/>
</dbReference>
<dbReference type="PANTHER" id="PTHR12111:SF2">
    <property type="entry name" value="SPLICING FACTOR YJU2B-RELATED"/>
    <property type="match status" value="1"/>
</dbReference>
<comment type="similarity">
    <text evidence="1">Belongs to the CWC16 family.</text>
</comment>
<evidence type="ECO:0000313" key="3">
    <source>
        <dbReference type="Proteomes" id="UP000759131"/>
    </source>
</evidence>
<dbReference type="OrthoDB" id="360327at2759"/>
<organism evidence="2">
    <name type="scientific">Medioppia subpectinata</name>
    <dbReference type="NCBI Taxonomy" id="1979941"/>
    <lineage>
        <taxon>Eukaryota</taxon>
        <taxon>Metazoa</taxon>
        <taxon>Ecdysozoa</taxon>
        <taxon>Arthropoda</taxon>
        <taxon>Chelicerata</taxon>
        <taxon>Arachnida</taxon>
        <taxon>Acari</taxon>
        <taxon>Acariformes</taxon>
        <taxon>Sarcoptiformes</taxon>
        <taxon>Oribatida</taxon>
        <taxon>Brachypylina</taxon>
        <taxon>Oppioidea</taxon>
        <taxon>Oppiidae</taxon>
        <taxon>Medioppia</taxon>
    </lineage>
</organism>
<dbReference type="EMBL" id="CAJPIZ010021207">
    <property type="protein sequence ID" value="CAG2117541.1"/>
    <property type="molecule type" value="Genomic_DNA"/>
</dbReference>
<dbReference type="GO" id="GO:0005684">
    <property type="term" value="C:U2-type spliceosomal complex"/>
    <property type="evidence" value="ECO:0007669"/>
    <property type="project" value="TreeGrafter"/>
</dbReference>
<evidence type="ECO:0000256" key="1">
    <source>
        <dbReference type="ARBA" id="ARBA00005595"/>
    </source>
</evidence>
<dbReference type="Pfam" id="PF04502">
    <property type="entry name" value="Saf4_Yju2"/>
    <property type="match status" value="1"/>
</dbReference>
<dbReference type="GO" id="GO:0000398">
    <property type="term" value="P:mRNA splicing, via spliceosome"/>
    <property type="evidence" value="ECO:0007669"/>
    <property type="project" value="InterPro"/>
</dbReference>
<evidence type="ECO:0008006" key="4">
    <source>
        <dbReference type="Google" id="ProtNLM"/>
    </source>
</evidence>
<reference evidence="2" key="1">
    <citation type="submission" date="2020-11" db="EMBL/GenBank/DDBJ databases">
        <authorList>
            <person name="Tran Van P."/>
        </authorList>
    </citation>
    <scope>NUCLEOTIDE SEQUENCE</scope>
</reference>
<dbReference type="GO" id="GO:0071014">
    <property type="term" value="C:post-mRNA release spliceosomal complex"/>
    <property type="evidence" value="ECO:0007669"/>
    <property type="project" value="TreeGrafter"/>
</dbReference>
<gene>
    <name evidence="2" type="ORF">OSB1V03_LOCUS17494</name>
</gene>